<dbReference type="PRINTS" id="PR00109">
    <property type="entry name" value="TYRKINASE"/>
</dbReference>
<name>A0AB40A2B0_DROSZ</name>
<feature type="compositionally biased region" description="Low complexity" evidence="13">
    <location>
        <begin position="1199"/>
        <end position="1221"/>
    </location>
</feature>
<dbReference type="CDD" id="cd09935">
    <property type="entry name" value="SH2_ABL"/>
    <property type="match status" value="1"/>
</dbReference>
<comment type="catalytic activity">
    <reaction evidence="9">
        <text>L-tyrosyl-[protein] + ATP = O-phospho-L-tyrosyl-[protein] + ADP + H(+)</text>
        <dbReference type="Rhea" id="RHEA:10596"/>
        <dbReference type="Rhea" id="RHEA-COMP:10136"/>
        <dbReference type="Rhea" id="RHEA-COMP:20101"/>
        <dbReference type="ChEBI" id="CHEBI:15378"/>
        <dbReference type="ChEBI" id="CHEBI:30616"/>
        <dbReference type="ChEBI" id="CHEBI:46858"/>
        <dbReference type="ChEBI" id="CHEBI:61978"/>
        <dbReference type="ChEBI" id="CHEBI:456216"/>
        <dbReference type="EC" id="2.7.10.2"/>
    </reaction>
</comment>
<dbReference type="RefSeq" id="XP_036670461.3">
    <property type="nucleotide sequence ID" value="XM_036814566.3"/>
</dbReference>
<dbReference type="SUPFAM" id="SSF55550">
    <property type="entry name" value="SH2 domain"/>
    <property type="match status" value="1"/>
</dbReference>
<evidence type="ECO:0000313" key="17">
    <source>
        <dbReference type="Proteomes" id="UP001652628"/>
    </source>
</evidence>
<feature type="domain" description="SH3" evidence="15">
    <location>
        <begin position="205"/>
        <end position="266"/>
    </location>
</feature>
<reference evidence="18" key="1">
    <citation type="submission" date="2025-08" db="UniProtKB">
        <authorList>
            <consortium name="RefSeq"/>
        </authorList>
    </citation>
    <scope>IDENTIFICATION</scope>
</reference>
<evidence type="ECO:0000256" key="12">
    <source>
        <dbReference type="PROSITE-ProRule" id="PRU10141"/>
    </source>
</evidence>
<dbReference type="GeneID" id="108005638"/>
<evidence type="ECO:0000256" key="1">
    <source>
        <dbReference type="ARBA" id="ARBA00011903"/>
    </source>
</evidence>
<dbReference type="InterPro" id="IPR000719">
    <property type="entry name" value="Prot_kinase_dom"/>
</dbReference>
<feature type="compositionally biased region" description="Pro residues" evidence="13">
    <location>
        <begin position="1054"/>
        <end position="1066"/>
    </location>
</feature>
<dbReference type="InterPro" id="IPR020635">
    <property type="entry name" value="Tyr_kinase_cat_dom"/>
</dbReference>
<dbReference type="GO" id="GO:0051129">
    <property type="term" value="P:negative regulation of cellular component organization"/>
    <property type="evidence" value="ECO:0007669"/>
    <property type="project" value="UniProtKB-ARBA"/>
</dbReference>
<dbReference type="PRINTS" id="PR00452">
    <property type="entry name" value="SH3DOMAIN"/>
</dbReference>
<dbReference type="GO" id="GO:0007154">
    <property type="term" value="P:cell communication"/>
    <property type="evidence" value="ECO:0007669"/>
    <property type="project" value="UniProtKB-ARBA"/>
</dbReference>
<dbReference type="GO" id="GO:0048468">
    <property type="term" value="P:cell development"/>
    <property type="evidence" value="ECO:0007669"/>
    <property type="project" value="UniProtKB-ARBA"/>
</dbReference>
<evidence type="ECO:0000256" key="10">
    <source>
        <dbReference type="PROSITE-ProRule" id="PRU00191"/>
    </source>
</evidence>
<feature type="compositionally biased region" description="Low complexity" evidence="13">
    <location>
        <begin position="840"/>
        <end position="872"/>
    </location>
</feature>
<dbReference type="Pfam" id="PF00018">
    <property type="entry name" value="SH3_1"/>
    <property type="match status" value="1"/>
</dbReference>
<dbReference type="GO" id="GO:0004715">
    <property type="term" value="F:non-membrane spanning protein tyrosine kinase activity"/>
    <property type="evidence" value="ECO:0007669"/>
    <property type="project" value="UniProtKB-EC"/>
</dbReference>
<organism evidence="17 18">
    <name type="scientific">Drosophila suzukii</name>
    <name type="common">Spotted-wing drosophila fruit fly</name>
    <dbReference type="NCBI Taxonomy" id="28584"/>
    <lineage>
        <taxon>Eukaryota</taxon>
        <taxon>Metazoa</taxon>
        <taxon>Ecdysozoa</taxon>
        <taxon>Arthropoda</taxon>
        <taxon>Hexapoda</taxon>
        <taxon>Insecta</taxon>
        <taxon>Pterygota</taxon>
        <taxon>Neoptera</taxon>
        <taxon>Endopterygota</taxon>
        <taxon>Diptera</taxon>
        <taxon>Brachycera</taxon>
        <taxon>Muscomorpha</taxon>
        <taxon>Ephydroidea</taxon>
        <taxon>Drosophilidae</taxon>
        <taxon>Drosophila</taxon>
        <taxon>Sophophora</taxon>
    </lineage>
</organism>
<dbReference type="InterPro" id="IPR035837">
    <property type="entry name" value="ABL_SH2"/>
</dbReference>
<dbReference type="PRINTS" id="PR00401">
    <property type="entry name" value="SH2DOMAIN"/>
</dbReference>
<evidence type="ECO:0000259" key="16">
    <source>
        <dbReference type="PROSITE" id="PS50011"/>
    </source>
</evidence>
<feature type="compositionally biased region" description="Gly residues" evidence="13">
    <location>
        <begin position="70"/>
        <end position="84"/>
    </location>
</feature>
<evidence type="ECO:0000256" key="7">
    <source>
        <dbReference type="ARBA" id="ARBA00022999"/>
    </source>
</evidence>
<keyword evidence="2 11" id="KW-0728">SH3 domain</keyword>
<feature type="region of interest" description="Disordered" evidence="13">
    <location>
        <begin position="934"/>
        <end position="1007"/>
    </location>
</feature>
<feature type="compositionally biased region" description="Basic and acidic residues" evidence="13">
    <location>
        <begin position="1"/>
        <end position="11"/>
    </location>
</feature>
<feature type="domain" description="Protein kinase" evidence="16">
    <location>
        <begin position="389"/>
        <end position="645"/>
    </location>
</feature>
<evidence type="ECO:0000256" key="5">
    <source>
        <dbReference type="ARBA" id="ARBA00022777"/>
    </source>
</evidence>
<keyword evidence="5 18" id="KW-0418">Kinase</keyword>
<feature type="compositionally biased region" description="Polar residues" evidence="13">
    <location>
        <begin position="1539"/>
        <end position="1554"/>
    </location>
</feature>
<dbReference type="Gene3D" id="3.30.200.20">
    <property type="entry name" value="Phosphorylase Kinase, domain 1"/>
    <property type="match status" value="1"/>
</dbReference>
<feature type="compositionally biased region" description="Low complexity" evidence="13">
    <location>
        <begin position="775"/>
        <end position="784"/>
    </location>
</feature>
<dbReference type="SMART" id="SM00252">
    <property type="entry name" value="SH2"/>
    <property type="match status" value="1"/>
</dbReference>
<dbReference type="CDD" id="cd11850">
    <property type="entry name" value="SH3_Abl"/>
    <property type="match status" value="1"/>
</dbReference>
<evidence type="ECO:0000256" key="9">
    <source>
        <dbReference type="ARBA" id="ARBA00051245"/>
    </source>
</evidence>
<feature type="compositionally biased region" description="Low complexity" evidence="13">
    <location>
        <begin position="1125"/>
        <end position="1143"/>
    </location>
</feature>
<dbReference type="InterPro" id="IPR000980">
    <property type="entry name" value="SH2"/>
</dbReference>
<dbReference type="SUPFAM" id="SSF56112">
    <property type="entry name" value="Protein kinase-like (PK-like)"/>
    <property type="match status" value="1"/>
</dbReference>
<dbReference type="InterPro" id="IPR050198">
    <property type="entry name" value="Non-receptor_tyrosine_kinases"/>
</dbReference>
<feature type="compositionally biased region" description="Gly residues" evidence="13">
    <location>
        <begin position="165"/>
        <end position="178"/>
    </location>
</feature>
<feature type="region of interest" description="Disordered" evidence="13">
    <location>
        <begin position="831"/>
        <end position="872"/>
    </location>
</feature>
<feature type="region of interest" description="Disordered" evidence="13">
    <location>
        <begin position="1048"/>
        <end position="1100"/>
    </location>
</feature>
<evidence type="ECO:0000259" key="15">
    <source>
        <dbReference type="PROSITE" id="PS50002"/>
    </source>
</evidence>
<dbReference type="PANTHER" id="PTHR24418">
    <property type="entry name" value="TYROSINE-PROTEIN KINASE"/>
    <property type="match status" value="1"/>
</dbReference>
<feature type="compositionally biased region" description="Polar residues" evidence="13">
    <location>
        <begin position="715"/>
        <end position="766"/>
    </location>
</feature>
<dbReference type="Gene3D" id="2.30.30.40">
    <property type="entry name" value="SH3 Domains"/>
    <property type="match status" value="1"/>
</dbReference>
<feature type="region of interest" description="Disordered" evidence="13">
    <location>
        <begin position="1114"/>
        <end position="1258"/>
    </location>
</feature>
<dbReference type="InterPro" id="IPR017441">
    <property type="entry name" value="Protein_kinase_ATP_BS"/>
</dbReference>
<dbReference type="Pfam" id="PF07714">
    <property type="entry name" value="PK_Tyr_Ser-Thr"/>
    <property type="match status" value="1"/>
</dbReference>
<keyword evidence="17" id="KW-1185">Reference proteome</keyword>
<dbReference type="InterPro" id="IPR036860">
    <property type="entry name" value="SH2_dom_sf"/>
</dbReference>
<evidence type="ECO:0000256" key="13">
    <source>
        <dbReference type="SAM" id="MobiDB-lite"/>
    </source>
</evidence>
<feature type="compositionally biased region" description="Polar residues" evidence="13">
    <location>
        <begin position="1089"/>
        <end position="1100"/>
    </location>
</feature>
<feature type="binding site" evidence="12">
    <location>
        <position position="428"/>
    </location>
    <ligand>
        <name>ATP</name>
        <dbReference type="ChEBI" id="CHEBI:30616"/>
    </ligand>
</feature>
<feature type="compositionally biased region" description="Pro residues" evidence="13">
    <location>
        <begin position="1157"/>
        <end position="1182"/>
    </location>
</feature>
<dbReference type="CDD" id="cd05052">
    <property type="entry name" value="PTKc_Abl"/>
    <property type="match status" value="1"/>
</dbReference>
<feature type="compositionally biased region" description="Gly residues" evidence="13">
    <location>
        <begin position="942"/>
        <end position="951"/>
    </location>
</feature>
<feature type="region of interest" description="Disordered" evidence="13">
    <location>
        <begin position="1365"/>
        <end position="1399"/>
    </location>
</feature>
<dbReference type="SMART" id="SM00808">
    <property type="entry name" value="FABD"/>
    <property type="match status" value="1"/>
</dbReference>
<dbReference type="InterPro" id="IPR015015">
    <property type="entry name" value="F-actin-binding"/>
</dbReference>
<dbReference type="PROSITE" id="PS50011">
    <property type="entry name" value="PROTEIN_KINASE_DOM"/>
    <property type="match status" value="1"/>
</dbReference>
<keyword evidence="7 10" id="KW-0727">SH2 domain</keyword>
<dbReference type="Gene3D" id="1.10.510.10">
    <property type="entry name" value="Transferase(Phosphotransferase) domain 1"/>
    <property type="match status" value="1"/>
</dbReference>
<feature type="region of interest" description="Disordered" evidence="13">
    <location>
        <begin position="1301"/>
        <end position="1343"/>
    </location>
</feature>
<feature type="region of interest" description="Disordered" evidence="13">
    <location>
        <begin position="157"/>
        <end position="185"/>
    </location>
</feature>
<feature type="region of interest" description="Disordered" evidence="13">
    <location>
        <begin position="706"/>
        <end position="792"/>
    </location>
</feature>
<evidence type="ECO:0000256" key="6">
    <source>
        <dbReference type="ARBA" id="ARBA00022840"/>
    </source>
</evidence>
<feature type="domain" description="SH2" evidence="14">
    <location>
        <begin position="272"/>
        <end position="364"/>
    </location>
</feature>
<sequence length="1728" mass="184217">MGAQQGKDRGAHSGGGGSAAPVSCIGLSSSPVASVSPHCISSSSGVSSAPLGGGSTLRGSRIKSSSSGVVSGGGSGGGGGGSGSGLSQRSGGHKDARCNPTVGLNIFTEHNGTKHSSFRGHPGKYHMNLEALLQSRPLPHIPAGSTAASLLADAAELQQHQQDSGGLGLQGSSMGGGHSSTTSVFESAHRWTSKENLLAPGPEEDDPQLFVALYDFQAGGENQLSLKKGEQVRILSYNKSGEWCEAHSDSGNVGWVPSNYVTPLNSLEKHSWYHGPISRNAAEYLLSSGINGSFLVRESESSPGQRSISLRYEGRVYHYRISEDPDGKVFVTQEAKFNTLAELVHHHSVPHEGHGLITPLLYPAPKQNKPTVFPLSPEPDEWEICRTDIMMKHKLGGGQYGEVYEAVWKRYGNTVAVKTLKEDTMALKDFLEEAAIMKEMKHPNLVQLIGVCTREPPFYIITEFMSHGNLLDFLRSAGRETLDAVALLYMATQIASGMSYLESRNYIHRDLAARNCLVGDNKLVKVADFGLARLMRDDTYTAHAGAKFPIKWTAPEGLAYNKFSTKSDVWAFGVLLWEIATYGMSPYPGIDLTDVYHKLEKGYRMERPPGCPPEVYDLMRQCWQWDAADRPTFKSIHHALEHMFQESSITEAVEKQLNANATSASSSTAPSTSGVATGGGATTTTAASGCASSSSATASLSLTPQMVKKGLPGGQSLTPNAHHNDPHQQQASTPMSETGSTSTKLSTFSSQGKGNVQMRRTTNKQGKQAPAPPKRTSLLSSSRDSTYREEDPATARCNFIDDLSTNGIHKLKTANFFSQTLSRNFKTQIPTHHTHQIRTQLQQQQQSVQQQSVPLPVQQQQQHQQQKQQQYSIKKSSSCSSFLYDILFRGLTRDINSLTQRYDSETDPTADPDTDATGDSLEQSLSQLIPAPATHKMQQSLHGGGGGGGIGPRSSQQHSSFKRPTGTPVMGNRGLETRQSKRSQQHPQAPAPAPPLNQLHHGNNGVVTGAHPITVGALEVMNVKRVVNRYGTLPKVARIGAYLDSLEDSGEAAPAPPAPAPAPPPANGHATPPAARINPKASPIPPQQMIRSNSSGGVTMQNNAAASLNKLQRHRTTTEGTMMTFSSFRAGGSSSSPKRSGSGVAAGVQPALANLEFPPPPLDLPPPPEEFEGAPPPPPPAPESAVQAIQQHLHAQLPNNGNISNGNGTNNNDSSHNDVSNTAPSVEEASSRFGVSLRKREPSTDSCSSLGSPPEDLKEKLITEIKAAGKESAPASHLANGSGIAVVDPGSLLVTELAESMNLPKPPPPQQQQQKLTNGNGSGSGFKAQLKKVEPKKMSPPMAKAEPANTIIDFKAHLRRVDKEKEPPAPAAVPVSSLPVTNNANCNTTGTLNRKDDSSRKFAQAMQKTEIKIDVTNSNVEAETGAAGEGDLGKRRSTGSINSLKKLWEQQPPAPDYASSSILQQQPAVVNGSGAPNAQLSPKYGMKSGATIVTGSTLPAKPGNKPPPAAPPPPPPNCTTSNSSTTSTSTSSRDCTSRQQAGSTIKTSHSTQLFTDDEEQSQSQPEGLGGQVAADMTQSLYEQKPQIQQKPAVPHKPTKLTIYATPIAKLAEPASSGSASSTQISRESILELVGLLEGSLKHPVNAIAGSQWLQLSDKLNILHNSCVIFAENGAMPPHSKFQFRELVTRVEAQSRHLRTAGSKNVQDNERLVAEVGQSLRQISNALNR</sequence>
<evidence type="ECO:0000313" key="18">
    <source>
        <dbReference type="RefSeq" id="XP_036670461.3"/>
    </source>
</evidence>
<feature type="region of interest" description="Disordered" evidence="13">
    <location>
        <begin position="1473"/>
        <end position="1570"/>
    </location>
</feature>
<dbReference type="InterPro" id="IPR001452">
    <property type="entry name" value="SH3_domain"/>
</dbReference>
<dbReference type="SMART" id="SM00326">
    <property type="entry name" value="SH3"/>
    <property type="match status" value="1"/>
</dbReference>
<dbReference type="InterPro" id="IPR036028">
    <property type="entry name" value="SH3-like_dom_sf"/>
</dbReference>
<evidence type="ECO:0000256" key="3">
    <source>
        <dbReference type="ARBA" id="ARBA00022679"/>
    </source>
</evidence>
<feature type="compositionally biased region" description="Low complexity" evidence="13">
    <location>
        <begin position="33"/>
        <end position="50"/>
    </location>
</feature>
<dbReference type="PROSITE" id="PS00109">
    <property type="entry name" value="PROTEIN_KINASE_TYR"/>
    <property type="match status" value="1"/>
</dbReference>
<evidence type="ECO:0000259" key="14">
    <source>
        <dbReference type="PROSITE" id="PS50001"/>
    </source>
</evidence>
<dbReference type="GO" id="GO:0002009">
    <property type="term" value="P:morphogenesis of an epithelium"/>
    <property type="evidence" value="ECO:0007669"/>
    <property type="project" value="UniProtKB-ARBA"/>
</dbReference>
<protein>
    <recommendedName>
        <fullName evidence="1">non-specific protein-tyrosine kinase</fullName>
        <ecNumber evidence="1">2.7.10.2</ecNumber>
    </recommendedName>
</protein>
<dbReference type="Pfam" id="PF08919">
    <property type="entry name" value="F_actin_bind"/>
    <property type="match status" value="1"/>
</dbReference>
<dbReference type="InterPro" id="IPR011009">
    <property type="entry name" value="Kinase-like_dom_sf"/>
</dbReference>
<evidence type="ECO:0000256" key="11">
    <source>
        <dbReference type="PROSITE-ProRule" id="PRU00192"/>
    </source>
</evidence>
<dbReference type="GO" id="GO:0023052">
    <property type="term" value="P:signaling"/>
    <property type="evidence" value="ECO:0007669"/>
    <property type="project" value="UniProtKB-ARBA"/>
</dbReference>
<keyword evidence="8" id="KW-0829">Tyrosine-protein kinase</keyword>
<feature type="compositionally biased region" description="Acidic residues" evidence="13">
    <location>
        <begin position="905"/>
        <end position="916"/>
    </location>
</feature>
<keyword evidence="3" id="KW-0808">Transferase</keyword>
<feature type="compositionally biased region" description="Polar residues" evidence="13">
    <location>
        <begin position="1381"/>
        <end position="1392"/>
    </location>
</feature>
<dbReference type="Proteomes" id="UP001652628">
    <property type="component" value="Chromosome 3"/>
</dbReference>
<evidence type="ECO:0000256" key="2">
    <source>
        <dbReference type="ARBA" id="ARBA00022443"/>
    </source>
</evidence>
<feature type="region of interest" description="Disordered" evidence="13">
    <location>
        <begin position="899"/>
        <end position="919"/>
    </location>
</feature>
<dbReference type="Gene3D" id="3.30.505.10">
    <property type="entry name" value="SH2 domain"/>
    <property type="match status" value="1"/>
</dbReference>
<dbReference type="GO" id="GO:0005524">
    <property type="term" value="F:ATP binding"/>
    <property type="evidence" value="ECO:0007669"/>
    <property type="project" value="UniProtKB-UniRule"/>
</dbReference>
<dbReference type="SMART" id="SM00219">
    <property type="entry name" value="TyrKc"/>
    <property type="match status" value="1"/>
</dbReference>
<keyword evidence="6 12" id="KW-0067">ATP-binding</keyword>
<keyword evidence="4 12" id="KW-0547">Nucleotide-binding</keyword>
<accession>A0AB40A2B0</accession>
<feature type="compositionally biased region" description="Pro residues" evidence="13">
    <location>
        <begin position="1504"/>
        <end position="1517"/>
    </location>
</feature>
<dbReference type="Pfam" id="PF00017">
    <property type="entry name" value="SH2"/>
    <property type="match status" value="1"/>
</dbReference>
<dbReference type="PROSITE" id="PS50002">
    <property type="entry name" value="SH3"/>
    <property type="match status" value="1"/>
</dbReference>
<dbReference type="PROSITE" id="PS00107">
    <property type="entry name" value="PROTEIN_KINASE_ATP"/>
    <property type="match status" value="1"/>
</dbReference>
<evidence type="ECO:0000256" key="4">
    <source>
        <dbReference type="ARBA" id="ARBA00022741"/>
    </source>
</evidence>
<gene>
    <name evidence="18" type="primary">Abl</name>
</gene>
<dbReference type="EC" id="2.7.10.2" evidence="1"/>
<dbReference type="SUPFAM" id="SSF50044">
    <property type="entry name" value="SH3-domain"/>
    <property type="match status" value="1"/>
</dbReference>
<dbReference type="InterPro" id="IPR001245">
    <property type="entry name" value="Ser-Thr/Tyr_kinase_cat_dom"/>
</dbReference>
<dbReference type="Gene3D" id="1.20.120.330">
    <property type="entry name" value="Nucleotidyltransferases domain 2"/>
    <property type="match status" value="1"/>
</dbReference>
<feature type="compositionally biased region" description="Low complexity" evidence="13">
    <location>
        <begin position="1518"/>
        <end position="1538"/>
    </location>
</feature>
<dbReference type="PROSITE" id="PS50001">
    <property type="entry name" value="SH2"/>
    <property type="match status" value="1"/>
</dbReference>
<evidence type="ECO:0000256" key="8">
    <source>
        <dbReference type="ARBA" id="ARBA00023137"/>
    </source>
</evidence>
<proteinExistence type="predicted"/>
<feature type="region of interest" description="Disordered" evidence="13">
    <location>
        <begin position="1"/>
        <end position="98"/>
    </location>
</feature>
<dbReference type="InterPro" id="IPR008266">
    <property type="entry name" value="Tyr_kinase_AS"/>
</dbReference>